<dbReference type="PROSITE" id="PS50041">
    <property type="entry name" value="C_TYPE_LECTIN_2"/>
    <property type="match status" value="1"/>
</dbReference>
<dbReference type="InterPro" id="IPR016187">
    <property type="entry name" value="CTDL_fold"/>
</dbReference>
<accession>A0A9D4GE82</accession>
<organism evidence="2 3">
    <name type="scientific">Dreissena polymorpha</name>
    <name type="common">Zebra mussel</name>
    <name type="synonym">Mytilus polymorpha</name>
    <dbReference type="NCBI Taxonomy" id="45954"/>
    <lineage>
        <taxon>Eukaryota</taxon>
        <taxon>Metazoa</taxon>
        <taxon>Spiralia</taxon>
        <taxon>Lophotrochozoa</taxon>
        <taxon>Mollusca</taxon>
        <taxon>Bivalvia</taxon>
        <taxon>Autobranchia</taxon>
        <taxon>Heteroconchia</taxon>
        <taxon>Euheterodonta</taxon>
        <taxon>Imparidentia</taxon>
        <taxon>Neoheterodontei</taxon>
        <taxon>Myida</taxon>
        <taxon>Dreissenoidea</taxon>
        <taxon>Dreissenidae</taxon>
        <taxon>Dreissena</taxon>
    </lineage>
</organism>
<dbReference type="SUPFAM" id="SSF56436">
    <property type="entry name" value="C-type lectin-like"/>
    <property type="match status" value="1"/>
</dbReference>
<reference evidence="2" key="2">
    <citation type="submission" date="2020-11" db="EMBL/GenBank/DDBJ databases">
        <authorList>
            <person name="McCartney M.A."/>
            <person name="Auch B."/>
            <person name="Kono T."/>
            <person name="Mallez S."/>
            <person name="Becker A."/>
            <person name="Gohl D.M."/>
            <person name="Silverstein K.A.T."/>
            <person name="Koren S."/>
            <person name="Bechman K.B."/>
            <person name="Herman A."/>
            <person name="Abrahante J.E."/>
            <person name="Garbe J."/>
        </authorList>
    </citation>
    <scope>NUCLEOTIDE SEQUENCE</scope>
    <source>
        <strain evidence="2">Duluth1</strain>
        <tissue evidence="2">Whole animal</tissue>
    </source>
</reference>
<reference evidence="2" key="1">
    <citation type="journal article" date="2019" name="bioRxiv">
        <title>The Genome of the Zebra Mussel, Dreissena polymorpha: A Resource for Invasive Species Research.</title>
        <authorList>
            <person name="McCartney M.A."/>
            <person name="Auch B."/>
            <person name="Kono T."/>
            <person name="Mallez S."/>
            <person name="Zhang Y."/>
            <person name="Obille A."/>
            <person name="Becker A."/>
            <person name="Abrahante J.E."/>
            <person name="Garbe J."/>
            <person name="Badalamenti J.P."/>
            <person name="Herman A."/>
            <person name="Mangelson H."/>
            <person name="Liachko I."/>
            <person name="Sullivan S."/>
            <person name="Sone E.D."/>
            <person name="Koren S."/>
            <person name="Silverstein K.A.T."/>
            <person name="Beckman K.B."/>
            <person name="Gohl D.M."/>
        </authorList>
    </citation>
    <scope>NUCLEOTIDE SEQUENCE</scope>
    <source>
        <strain evidence="2">Duluth1</strain>
        <tissue evidence="2">Whole animal</tissue>
    </source>
</reference>
<dbReference type="Proteomes" id="UP000828390">
    <property type="component" value="Unassembled WGS sequence"/>
</dbReference>
<dbReference type="CDD" id="cd00037">
    <property type="entry name" value="CLECT"/>
    <property type="match status" value="1"/>
</dbReference>
<name>A0A9D4GE82_DREPO</name>
<evidence type="ECO:0000313" key="2">
    <source>
        <dbReference type="EMBL" id="KAH3815544.1"/>
    </source>
</evidence>
<gene>
    <name evidence="2" type="ORF">DPMN_144072</name>
</gene>
<comment type="caution">
    <text evidence="2">The sequence shown here is derived from an EMBL/GenBank/DDBJ whole genome shotgun (WGS) entry which is preliminary data.</text>
</comment>
<evidence type="ECO:0000313" key="3">
    <source>
        <dbReference type="Proteomes" id="UP000828390"/>
    </source>
</evidence>
<evidence type="ECO:0000259" key="1">
    <source>
        <dbReference type="PROSITE" id="PS50041"/>
    </source>
</evidence>
<dbReference type="InterPro" id="IPR001304">
    <property type="entry name" value="C-type_lectin-like"/>
</dbReference>
<dbReference type="Gene3D" id="3.10.100.10">
    <property type="entry name" value="Mannose-Binding Protein A, subunit A"/>
    <property type="match status" value="1"/>
</dbReference>
<dbReference type="InterPro" id="IPR016186">
    <property type="entry name" value="C-type_lectin-like/link_sf"/>
</dbReference>
<dbReference type="EMBL" id="JAIWYP010000006">
    <property type="protein sequence ID" value="KAH3815544.1"/>
    <property type="molecule type" value="Genomic_DNA"/>
</dbReference>
<sequence length="81" mass="9197">MFWIGAQEDGAINWNGTHGMLQPLLRHFIWASGQPVDMSNGWAPGQPEGYSQHCVTINQVSGYKLYDNICGWFHKFICQLV</sequence>
<feature type="domain" description="C-type lectin" evidence="1">
    <location>
        <begin position="1"/>
        <end position="79"/>
    </location>
</feature>
<keyword evidence="3" id="KW-1185">Reference proteome</keyword>
<dbReference type="AlphaFoldDB" id="A0A9D4GE82"/>
<proteinExistence type="predicted"/>
<protein>
    <recommendedName>
        <fullName evidence="1">C-type lectin domain-containing protein</fullName>
    </recommendedName>
</protein>